<dbReference type="Proteomes" id="UP001203423">
    <property type="component" value="Unassembled WGS sequence"/>
</dbReference>
<keyword evidence="2" id="KW-1133">Transmembrane helix</keyword>
<name>A0ABT0LB95_9GAMM</name>
<evidence type="ECO:0000256" key="1">
    <source>
        <dbReference type="NCBIfam" id="TIGR00697"/>
    </source>
</evidence>
<protein>
    <recommendedName>
        <fullName evidence="1">Queuosine precursor transporter</fullName>
    </recommendedName>
</protein>
<evidence type="ECO:0000256" key="2">
    <source>
        <dbReference type="SAM" id="Phobius"/>
    </source>
</evidence>
<dbReference type="RefSeq" id="WP_248940045.1">
    <property type="nucleotide sequence ID" value="NZ_JAKIKS010000030.1"/>
</dbReference>
<feature type="transmembrane region" description="Helical" evidence="2">
    <location>
        <begin position="32"/>
        <end position="53"/>
    </location>
</feature>
<evidence type="ECO:0000313" key="4">
    <source>
        <dbReference type="Proteomes" id="UP001203423"/>
    </source>
</evidence>
<feature type="transmembrane region" description="Helical" evidence="2">
    <location>
        <begin position="7"/>
        <end position="26"/>
    </location>
</feature>
<keyword evidence="2" id="KW-0812">Transmembrane</keyword>
<dbReference type="EMBL" id="JAKIKS010000030">
    <property type="protein sequence ID" value="MCL1124770.1"/>
    <property type="molecule type" value="Genomic_DNA"/>
</dbReference>
<feature type="transmembrane region" description="Helical" evidence="2">
    <location>
        <begin position="143"/>
        <end position="167"/>
    </location>
</feature>
<evidence type="ECO:0000313" key="3">
    <source>
        <dbReference type="EMBL" id="MCL1124770.1"/>
    </source>
</evidence>
<proteinExistence type="predicted"/>
<dbReference type="NCBIfam" id="TIGR00697">
    <property type="entry name" value="queuosine precursor transporter"/>
    <property type="match status" value="1"/>
</dbReference>
<organism evidence="3 4">
    <name type="scientific">Shewanella surugensis</name>
    <dbReference type="NCBI Taxonomy" id="212020"/>
    <lineage>
        <taxon>Bacteria</taxon>
        <taxon>Pseudomonadati</taxon>
        <taxon>Pseudomonadota</taxon>
        <taxon>Gammaproteobacteria</taxon>
        <taxon>Alteromonadales</taxon>
        <taxon>Shewanellaceae</taxon>
        <taxon>Shewanella</taxon>
    </lineage>
</organism>
<accession>A0ABT0LB95</accession>
<feature type="transmembrane region" description="Helical" evidence="2">
    <location>
        <begin position="65"/>
        <end position="92"/>
    </location>
</feature>
<dbReference type="InterPro" id="IPR003744">
    <property type="entry name" value="YhhQ"/>
</dbReference>
<gene>
    <name evidence="3" type="ORF">L2764_09870</name>
</gene>
<keyword evidence="2" id="KW-0472">Membrane</keyword>
<sequence length="208" mass="23976">METSQFHYRLLIAIAMFYMLAVISSDLLTYKIFQLGGINGSASLIIFPIIYLISDIINEVYGRKLATYLLFCSLAMEFIFDVILSQIIYLPSPISFKMQSAYEAILGPLPHIYWGLIIALTISSLINITIMAWWKKKLNNRYYLMRSFCSTIIGVFFFTIIGYSIWFYNIKPFPDIVELIGVSFFSKIVITAIMVWPSAQIVKHVRDK</sequence>
<reference evidence="3 4" key="1">
    <citation type="submission" date="2022-01" db="EMBL/GenBank/DDBJ databases">
        <title>Whole genome-based taxonomy of the Shewanellaceae.</title>
        <authorList>
            <person name="Martin-Rodriguez A.J."/>
        </authorList>
    </citation>
    <scope>NUCLEOTIDE SEQUENCE [LARGE SCALE GENOMIC DNA]</scope>
    <source>
        <strain evidence="3 4">DSM 17177</strain>
    </source>
</reference>
<comment type="caution">
    <text evidence="3">The sequence shown here is derived from an EMBL/GenBank/DDBJ whole genome shotgun (WGS) entry which is preliminary data.</text>
</comment>
<feature type="transmembrane region" description="Helical" evidence="2">
    <location>
        <begin position="112"/>
        <end position="134"/>
    </location>
</feature>
<feature type="transmembrane region" description="Helical" evidence="2">
    <location>
        <begin position="179"/>
        <end position="199"/>
    </location>
</feature>
<dbReference type="Pfam" id="PF02592">
    <property type="entry name" value="Vut_1"/>
    <property type="match status" value="1"/>
</dbReference>
<dbReference type="PANTHER" id="PTHR34300:SF2">
    <property type="entry name" value="QUEUOSINE PRECURSOR TRANSPORTER-RELATED"/>
    <property type="match status" value="1"/>
</dbReference>
<dbReference type="PANTHER" id="PTHR34300">
    <property type="entry name" value="QUEUOSINE PRECURSOR TRANSPORTER-RELATED"/>
    <property type="match status" value="1"/>
</dbReference>
<keyword evidence="4" id="KW-1185">Reference proteome</keyword>